<name>A0AAU2GVQ4_9ACTN</name>
<feature type="domain" description="Rhodanese" evidence="4">
    <location>
        <begin position="56"/>
        <end position="191"/>
    </location>
</feature>
<dbReference type="SUPFAM" id="SSF52799">
    <property type="entry name" value="(Phosphotyrosine protein) phosphatases II"/>
    <property type="match status" value="1"/>
</dbReference>
<protein>
    <recommendedName>
        <fullName evidence="2">protein-tyrosine-phosphatase</fullName>
        <ecNumber evidence="2">3.1.3.48</ecNumber>
    </recommendedName>
</protein>
<sequence length="251" mass="27733">MNRHIEFERLHNFRDLGGYRTEDGLTVRWGRLYRSDSLGKLQGEDWDRFLSLGVRTVIDLRYPWEIEGKGRVPEHASLAYHNLSIEHRPYDQASLGADVETGRFLADRFLEVAHDGVEELREALRTIAAPDGGPLVFHCASGKDRTGLLAALVLALLGVPEDVIVEDFTLTELATDRLAADWRAANPGREITWPGYGRAPAAIMRLFLADLSARHGSVRGYATELLGADEELVAALRAGLLEPAVEPATAP</sequence>
<dbReference type="PROSITE" id="PS50056">
    <property type="entry name" value="TYR_PHOSPHATASE_2"/>
    <property type="match status" value="1"/>
</dbReference>
<gene>
    <name evidence="5" type="ORF">OHV25_04925</name>
</gene>
<reference evidence="5" key="1">
    <citation type="submission" date="2022-10" db="EMBL/GenBank/DDBJ databases">
        <title>The complete genomes of actinobacterial strains from the NBC collection.</title>
        <authorList>
            <person name="Joergensen T.S."/>
            <person name="Alvarez Arevalo M."/>
            <person name="Sterndorff E.B."/>
            <person name="Faurdal D."/>
            <person name="Vuksanovic O."/>
            <person name="Mourched A.-S."/>
            <person name="Charusanti P."/>
            <person name="Shaw S."/>
            <person name="Blin K."/>
            <person name="Weber T."/>
        </authorList>
    </citation>
    <scope>NUCLEOTIDE SEQUENCE</scope>
    <source>
        <strain evidence="5">NBC_00060</strain>
    </source>
</reference>
<dbReference type="PANTHER" id="PTHR31126:SF1">
    <property type="entry name" value="TYROSINE SPECIFIC PROTEIN PHOSPHATASES DOMAIN-CONTAINING PROTEIN"/>
    <property type="match status" value="1"/>
</dbReference>
<dbReference type="EMBL" id="CP108253">
    <property type="protein sequence ID" value="WTU38965.1"/>
    <property type="molecule type" value="Genomic_DNA"/>
</dbReference>
<proteinExistence type="inferred from homology"/>
<dbReference type="AlphaFoldDB" id="A0AAU2GVQ4"/>
<evidence type="ECO:0000259" key="4">
    <source>
        <dbReference type="PROSITE" id="PS50206"/>
    </source>
</evidence>
<dbReference type="PROSITE" id="PS00383">
    <property type="entry name" value="TYR_PHOSPHATASE_1"/>
    <property type="match status" value="1"/>
</dbReference>
<evidence type="ECO:0000256" key="2">
    <source>
        <dbReference type="ARBA" id="ARBA00013064"/>
    </source>
</evidence>
<feature type="domain" description="Tyrosine specific protein phosphatases" evidence="3">
    <location>
        <begin position="107"/>
        <end position="177"/>
    </location>
</feature>
<dbReference type="PROSITE" id="PS50206">
    <property type="entry name" value="RHODANESE_3"/>
    <property type="match status" value="1"/>
</dbReference>
<dbReference type="Gene3D" id="3.90.190.10">
    <property type="entry name" value="Protein tyrosine phosphatase superfamily"/>
    <property type="match status" value="1"/>
</dbReference>
<accession>A0AAU2GVQ4</accession>
<evidence type="ECO:0000313" key="5">
    <source>
        <dbReference type="EMBL" id="WTU38965.1"/>
    </source>
</evidence>
<dbReference type="InterPro" id="IPR026893">
    <property type="entry name" value="Tyr/Ser_Pase_IphP-type"/>
</dbReference>
<comment type="similarity">
    <text evidence="1">Belongs to the protein-tyrosine phosphatase family.</text>
</comment>
<dbReference type="Pfam" id="PF13350">
    <property type="entry name" value="Y_phosphatase3"/>
    <property type="match status" value="1"/>
</dbReference>
<dbReference type="InterPro" id="IPR000387">
    <property type="entry name" value="Tyr_Pase_dom"/>
</dbReference>
<evidence type="ECO:0000259" key="3">
    <source>
        <dbReference type="PROSITE" id="PS50056"/>
    </source>
</evidence>
<dbReference type="GO" id="GO:0004725">
    <property type="term" value="F:protein tyrosine phosphatase activity"/>
    <property type="evidence" value="ECO:0007669"/>
    <property type="project" value="UniProtKB-EC"/>
</dbReference>
<dbReference type="InterPro" id="IPR029021">
    <property type="entry name" value="Prot-tyrosine_phosphatase-like"/>
</dbReference>
<organism evidence="5">
    <name type="scientific">Streptomyces sp. NBC_00060</name>
    <dbReference type="NCBI Taxonomy" id="2975636"/>
    <lineage>
        <taxon>Bacteria</taxon>
        <taxon>Bacillati</taxon>
        <taxon>Actinomycetota</taxon>
        <taxon>Actinomycetes</taxon>
        <taxon>Kitasatosporales</taxon>
        <taxon>Streptomycetaceae</taxon>
        <taxon>Streptomyces</taxon>
    </lineage>
</organism>
<dbReference type="InterPro" id="IPR001763">
    <property type="entry name" value="Rhodanese-like_dom"/>
</dbReference>
<dbReference type="InterPro" id="IPR016130">
    <property type="entry name" value="Tyr_Pase_AS"/>
</dbReference>
<dbReference type="EC" id="3.1.3.48" evidence="2"/>
<dbReference type="PANTHER" id="PTHR31126">
    <property type="entry name" value="TYROSINE-PROTEIN PHOSPHATASE"/>
    <property type="match status" value="1"/>
</dbReference>
<evidence type="ECO:0000256" key="1">
    <source>
        <dbReference type="ARBA" id="ARBA00009580"/>
    </source>
</evidence>